<proteinExistence type="predicted"/>
<organism evidence="1">
    <name type="scientific">marine sediment metagenome</name>
    <dbReference type="NCBI Taxonomy" id="412755"/>
    <lineage>
        <taxon>unclassified sequences</taxon>
        <taxon>metagenomes</taxon>
        <taxon>ecological metagenomes</taxon>
    </lineage>
</organism>
<comment type="caution">
    <text evidence="1">The sequence shown here is derived from an EMBL/GenBank/DDBJ whole genome shotgun (WGS) entry which is preliminary data.</text>
</comment>
<dbReference type="AlphaFoldDB" id="X1FKR9"/>
<accession>X1FKR9</accession>
<evidence type="ECO:0000313" key="1">
    <source>
        <dbReference type="EMBL" id="GAH21383.1"/>
    </source>
</evidence>
<protein>
    <submittedName>
        <fullName evidence="1">Uncharacterized protein</fullName>
    </submittedName>
</protein>
<feature type="non-terminal residue" evidence="1">
    <location>
        <position position="67"/>
    </location>
</feature>
<sequence length="67" mass="8109">MDSKELTLFKCYVLRKTREYFEKRGIPEVRYNQFSFAGSCENAPTTYWIDKENEYLMLPQTRQIMAE</sequence>
<reference evidence="1" key="1">
    <citation type="journal article" date="2014" name="Front. Microbiol.">
        <title>High frequency of phylogenetically diverse reductive dehalogenase-homologous genes in deep subseafloor sedimentary metagenomes.</title>
        <authorList>
            <person name="Kawai M."/>
            <person name="Futagami T."/>
            <person name="Toyoda A."/>
            <person name="Takaki Y."/>
            <person name="Nishi S."/>
            <person name="Hori S."/>
            <person name="Arai W."/>
            <person name="Tsubouchi T."/>
            <person name="Morono Y."/>
            <person name="Uchiyama I."/>
            <person name="Ito T."/>
            <person name="Fujiyama A."/>
            <person name="Inagaki F."/>
            <person name="Takami H."/>
        </authorList>
    </citation>
    <scope>NUCLEOTIDE SEQUENCE</scope>
    <source>
        <strain evidence="1">Expedition CK06-06</strain>
    </source>
</reference>
<gene>
    <name evidence="1" type="ORF">S01H4_64942</name>
</gene>
<name>X1FKR9_9ZZZZ</name>
<dbReference type="EMBL" id="BART01039551">
    <property type="protein sequence ID" value="GAH21383.1"/>
    <property type="molecule type" value="Genomic_DNA"/>
</dbReference>